<evidence type="ECO:0000313" key="2">
    <source>
        <dbReference type="EMBL" id="MBY09657.1"/>
    </source>
</evidence>
<protein>
    <submittedName>
        <fullName evidence="2">Uncharacterized protein</fullName>
    </submittedName>
</protein>
<proteinExistence type="predicted"/>
<sequence length="153" mass="17331">MNQEEQAMITNEARPSTAADDTTTTAPTEQNQGDITCCMLGQIAGDKGYHCFAKFYAARLLMRNRNRAHNRKMSFHGRNRIPDYGRRVMQTFEQCVADRGTIFHKCCHLVAVERRDRQRFTTIQIGGNDTSANASAHAAPSIHHRHRETIIGE</sequence>
<feature type="region of interest" description="Disordered" evidence="1">
    <location>
        <begin position="1"/>
        <end position="28"/>
    </location>
</feature>
<feature type="region of interest" description="Disordered" evidence="1">
    <location>
        <begin position="131"/>
        <end position="153"/>
    </location>
</feature>
<dbReference type="AlphaFoldDB" id="A0A2R5LK05"/>
<accession>A0A2R5LK05</accession>
<reference evidence="2" key="1">
    <citation type="submission" date="2018-03" db="EMBL/GenBank/DDBJ databases">
        <title>The relapsing fever spirochete Borrelia turicatae persists in the highly oxidative environment of its soft-bodied tick vector.</title>
        <authorList>
            <person name="Bourret T.J."/>
            <person name="Boyle W.K."/>
            <person name="Valenzuela J.G."/>
            <person name="Oliveira F."/>
            <person name="Lopez J.E."/>
        </authorList>
    </citation>
    <scope>NUCLEOTIDE SEQUENCE</scope>
    <source>
        <strain evidence="2">Kansas strain/isolate</strain>
        <tissue evidence="2">Salivary glands</tissue>
    </source>
</reference>
<evidence type="ECO:0000256" key="1">
    <source>
        <dbReference type="SAM" id="MobiDB-lite"/>
    </source>
</evidence>
<name>A0A2R5LK05_9ACAR</name>
<dbReference type="EMBL" id="GGLE01005531">
    <property type="protein sequence ID" value="MBY09657.1"/>
    <property type="molecule type" value="Transcribed_RNA"/>
</dbReference>
<organism evidence="2">
    <name type="scientific">Ornithodoros turicata</name>
    <dbReference type="NCBI Taxonomy" id="34597"/>
    <lineage>
        <taxon>Eukaryota</taxon>
        <taxon>Metazoa</taxon>
        <taxon>Ecdysozoa</taxon>
        <taxon>Arthropoda</taxon>
        <taxon>Chelicerata</taxon>
        <taxon>Arachnida</taxon>
        <taxon>Acari</taxon>
        <taxon>Parasitiformes</taxon>
        <taxon>Ixodida</taxon>
        <taxon>Ixodoidea</taxon>
        <taxon>Argasidae</taxon>
        <taxon>Ornithodorinae</taxon>
        <taxon>Ornithodoros</taxon>
    </lineage>
</organism>
<feature type="compositionally biased region" description="Low complexity" evidence="1">
    <location>
        <begin position="17"/>
        <end position="28"/>
    </location>
</feature>